<dbReference type="InterPro" id="IPR005077">
    <property type="entry name" value="Peptidase_C11"/>
</dbReference>
<name>A0A9D9EFM6_9BACT</name>
<evidence type="ECO:0000313" key="3">
    <source>
        <dbReference type="Proteomes" id="UP000823619"/>
    </source>
</evidence>
<dbReference type="Pfam" id="PF03415">
    <property type="entry name" value="Peptidase_C11"/>
    <property type="match status" value="1"/>
</dbReference>
<dbReference type="Gene3D" id="3.40.50.11970">
    <property type="match status" value="1"/>
</dbReference>
<feature type="chain" id="PRO_5039020147" description="Clostripain family protein" evidence="1">
    <location>
        <begin position="42"/>
        <end position="462"/>
    </location>
</feature>
<feature type="signal peptide" evidence="1">
    <location>
        <begin position="1"/>
        <end position="41"/>
    </location>
</feature>
<comment type="caution">
    <text evidence="2">The sequence shown here is derived from an EMBL/GenBank/DDBJ whole genome shotgun (WGS) entry which is preliminary data.</text>
</comment>
<accession>A0A9D9EFM6</accession>
<dbReference type="PANTHER" id="PTHR37835:SF1">
    <property type="entry name" value="ALPHA-CLOSTRIPAIN"/>
    <property type="match status" value="1"/>
</dbReference>
<dbReference type="Proteomes" id="UP000823619">
    <property type="component" value="Unassembled WGS sequence"/>
</dbReference>
<evidence type="ECO:0000313" key="2">
    <source>
        <dbReference type="EMBL" id="MBO8446063.1"/>
    </source>
</evidence>
<evidence type="ECO:0000256" key="1">
    <source>
        <dbReference type="SAM" id="SignalP"/>
    </source>
</evidence>
<reference evidence="2" key="1">
    <citation type="submission" date="2020-10" db="EMBL/GenBank/DDBJ databases">
        <authorList>
            <person name="Gilroy R."/>
        </authorList>
    </citation>
    <scope>NUCLEOTIDE SEQUENCE</scope>
    <source>
        <strain evidence="2">D5-748</strain>
    </source>
</reference>
<reference evidence="2" key="2">
    <citation type="journal article" date="2021" name="PeerJ">
        <title>Extensive microbial diversity within the chicken gut microbiome revealed by metagenomics and culture.</title>
        <authorList>
            <person name="Gilroy R."/>
            <person name="Ravi A."/>
            <person name="Getino M."/>
            <person name="Pursley I."/>
            <person name="Horton D.L."/>
            <person name="Alikhan N.F."/>
            <person name="Baker D."/>
            <person name="Gharbi K."/>
            <person name="Hall N."/>
            <person name="Watson M."/>
            <person name="Adriaenssens E.M."/>
            <person name="Foster-Nyarko E."/>
            <person name="Jarju S."/>
            <person name="Secka A."/>
            <person name="Antonio M."/>
            <person name="Oren A."/>
            <person name="Chaudhuri R.R."/>
            <person name="La Ragione R."/>
            <person name="Hildebrand F."/>
            <person name="Pallen M.J."/>
        </authorList>
    </citation>
    <scope>NUCLEOTIDE SEQUENCE</scope>
    <source>
        <strain evidence="2">D5-748</strain>
    </source>
</reference>
<sequence length="462" mass="51361">MEKTGRTCWGKMKGTARMMTRTIPSLFLLSLAMLLPSSCSKDTPEAPKFPDSINNVLLIYAAGQNSLAYDIRTNINDFCNGYLPQGNDSNILLAYEKIENSRTPAASYLIRYYMHSGKIAADTLLRLSPDKPAAAGSTLNEVLSYVKDNFPANGGYGLLVSSHATGWLPKGYYGNSGYYDNLYGDSGTYVQRSRDMQTDQGPVPYIETERPSYLPPVKSIGQDRLTQNGTSVSYEMNLTEFSEAIPMHLDYIFFDCCLMGGIETAYQLRNKCDRIIFSPAEVLSTGFNYSSMSARLLGGSTPDLEGVCRDYYEFYASHPSGGAWRSATVTLVDCGNLEQVAETCRDIFQNHKEGINAIVPDEIQQYYTENYHWFYDLYDIAAHSGAGQDELSALENVLNACIIYKAHTDTFLFDGYNPESGFVIETYSGFSMYLPCNGSAYLDANYRELDWNTATGLVQPGN</sequence>
<organism evidence="2 3">
    <name type="scientific">Candidatus Cryptobacteroides merdavium</name>
    <dbReference type="NCBI Taxonomy" id="2840769"/>
    <lineage>
        <taxon>Bacteria</taxon>
        <taxon>Pseudomonadati</taxon>
        <taxon>Bacteroidota</taxon>
        <taxon>Bacteroidia</taxon>
        <taxon>Bacteroidales</taxon>
        <taxon>Candidatus Cryptobacteroides</taxon>
    </lineage>
</organism>
<dbReference type="PANTHER" id="PTHR37835">
    <property type="entry name" value="ALPHA-CLOSTRIPAIN"/>
    <property type="match status" value="1"/>
</dbReference>
<keyword evidence="1" id="KW-0732">Signal</keyword>
<gene>
    <name evidence="2" type="ORF">IAC23_10305</name>
</gene>
<dbReference type="AlphaFoldDB" id="A0A9D9EFM6"/>
<dbReference type="EMBL" id="JADIMO010000135">
    <property type="protein sequence ID" value="MBO8446063.1"/>
    <property type="molecule type" value="Genomic_DNA"/>
</dbReference>
<evidence type="ECO:0008006" key="4">
    <source>
        <dbReference type="Google" id="ProtNLM"/>
    </source>
</evidence>
<proteinExistence type="predicted"/>
<protein>
    <recommendedName>
        <fullName evidence="4">Clostripain family protein</fullName>
    </recommendedName>
</protein>